<dbReference type="EMBL" id="SDPN01000003">
    <property type="protein sequence ID" value="RXZ72659.1"/>
    <property type="molecule type" value="Genomic_DNA"/>
</dbReference>
<accession>A0A4Q2L4W1</accession>
<evidence type="ECO:0000313" key="1">
    <source>
        <dbReference type="EMBL" id="RXZ72659.1"/>
    </source>
</evidence>
<gene>
    <name evidence="1" type="ORF">ESP51_02310</name>
</gene>
<organism evidence="1 2">
    <name type="scientific">Agromyces albus</name>
    <dbReference type="NCBI Taxonomy" id="205332"/>
    <lineage>
        <taxon>Bacteria</taxon>
        <taxon>Bacillati</taxon>
        <taxon>Actinomycetota</taxon>
        <taxon>Actinomycetes</taxon>
        <taxon>Micrococcales</taxon>
        <taxon>Microbacteriaceae</taxon>
        <taxon>Agromyces</taxon>
    </lineage>
</organism>
<reference evidence="1 2" key="1">
    <citation type="submission" date="2019-01" db="EMBL/GenBank/DDBJ databases">
        <title>Agromyces.</title>
        <authorList>
            <person name="Li J."/>
        </authorList>
    </citation>
    <scope>NUCLEOTIDE SEQUENCE [LARGE SCALE GENOMIC DNA]</scope>
    <source>
        <strain evidence="1 2">DSM 15934</strain>
    </source>
</reference>
<name>A0A4Q2L4W1_9MICO</name>
<sequence length="84" mass="9140">MARGIRSTVGPRCRGSFGRSAGRDAEEFVEARLRRCPCTGVEAGLRYRKIGVAARTGRRLNGRLDDRLDAVPLGLPSLSRLALT</sequence>
<protein>
    <submittedName>
        <fullName evidence="1">Uncharacterized protein</fullName>
    </submittedName>
</protein>
<evidence type="ECO:0000313" key="2">
    <source>
        <dbReference type="Proteomes" id="UP000293865"/>
    </source>
</evidence>
<comment type="caution">
    <text evidence="1">The sequence shown here is derived from an EMBL/GenBank/DDBJ whole genome shotgun (WGS) entry which is preliminary data.</text>
</comment>
<dbReference type="Proteomes" id="UP000293865">
    <property type="component" value="Unassembled WGS sequence"/>
</dbReference>
<proteinExistence type="predicted"/>
<dbReference type="AlphaFoldDB" id="A0A4Q2L4W1"/>
<keyword evidence="2" id="KW-1185">Reference proteome</keyword>